<dbReference type="Proteomes" id="UP000887013">
    <property type="component" value="Unassembled WGS sequence"/>
</dbReference>
<feature type="compositionally biased region" description="Polar residues" evidence="1">
    <location>
        <begin position="89"/>
        <end position="104"/>
    </location>
</feature>
<feature type="compositionally biased region" description="Basic residues" evidence="1">
    <location>
        <begin position="76"/>
        <end position="86"/>
    </location>
</feature>
<evidence type="ECO:0000313" key="3">
    <source>
        <dbReference type="Proteomes" id="UP000887013"/>
    </source>
</evidence>
<evidence type="ECO:0000313" key="2">
    <source>
        <dbReference type="EMBL" id="GFU33465.1"/>
    </source>
</evidence>
<proteinExistence type="predicted"/>
<name>A0A8X6UHG9_NEPPI</name>
<evidence type="ECO:0000256" key="1">
    <source>
        <dbReference type="SAM" id="MobiDB-lite"/>
    </source>
</evidence>
<reference evidence="2" key="1">
    <citation type="submission" date="2020-08" db="EMBL/GenBank/DDBJ databases">
        <title>Multicomponent nature underlies the extraordinary mechanical properties of spider dragline silk.</title>
        <authorList>
            <person name="Kono N."/>
            <person name="Nakamura H."/>
            <person name="Mori M."/>
            <person name="Yoshida Y."/>
            <person name="Ohtoshi R."/>
            <person name="Malay A.D."/>
            <person name="Moran D.A.P."/>
            <person name="Tomita M."/>
            <person name="Numata K."/>
            <person name="Arakawa K."/>
        </authorList>
    </citation>
    <scope>NUCLEOTIDE SEQUENCE</scope>
</reference>
<organism evidence="2 3">
    <name type="scientific">Nephila pilipes</name>
    <name type="common">Giant wood spider</name>
    <name type="synonym">Nephila maculata</name>
    <dbReference type="NCBI Taxonomy" id="299642"/>
    <lineage>
        <taxon>Eukaryota</taxon>
        <taxon>Metazoa</taxon>
        <taxon>Ecdysozoa</taxon>
        <taxon>Arthropoda</taxon>
        <taxon>Chelicerata</taxon>
        <taxon>Arachnida</taxon>
        <taxon>Araneae</taxon>
        <taxon>Araneomorphae</taxon>
        <taxon>Entelegynae</taxon>
        <taxon>Araneoidea</taxon>
        <taxon>Nephilidae</taxon>
        <taxon>Nephila</taxon>
    </lineage>
</organism>
<keyword evidence="3" id="KW-1185">Reference proteome</keyword>
<accession>A0A8X6UHG9</accession>
<dbReference type="EMBL" id="BMAW01083363">
    <property type="protein sequence ID" value="GFU33465.1"/>
    <property type="molecule type" value="Genomic_DNA"/>
</dbReference>
<dbReference type="AlphaFoldDB" id="A0A8X6UHG9"/>
<protein>
    <submittedName>
        <fullName evidence="2">Uncharacterized protein</fullName>
    </submittedName>
</protein>
<sequence>MAKVRYDTGTNRITEFEEEKGKKYEEENTNAQTKRRVSEMGSGRKTRTIQDEHLKLKGNQRRYQSEGKKYLEHCSTKKKKERKGFNIKRQPSSHSGAENTQSRGVSKREIKGVELDAQSHFHTCRRDAKKVTSVPCKGLMNTRKNEFLVPMTRGHQGQKKKDSEW</sequence>
<gene>
    <name evidence="2" type="ORF">NPIL_225541</name>
</gene>
<feature type="region of interest" description="Disordered" evidence="1">
    <location>
        <begin position="17"/>
        <end position="112"/>
    </location>
</feature>
<comment type="caution">
    <text evidence="2">The sequence shown here is derived from an EMBL/GenBank/DDBJ whole genome shotgun (WGS) entry which is preliminary data.</text>
</comment>
<feature type="compositionally biased region" description="Basic and acidic residues" evidence="1">
    <location>
        <begin position="63"/>
        <end position="75"/>
    </location>
</feature>